<keyword evidence="1" id="KW-0808">Transferase</keyword>
<evidence type="ECO:0000259" key="3">
    <source>
        <dbReference type="Pfam" id="PF10620"/>
    </source>
</evidence>
<organism evidence="5 6">
    <name type="scientific">Pelomonas caseinilytica</name>
    <dbReference type="NCBI Taxonomy" id="2906763"/>
    <lineage>
        <taxon>Bacteria</taxon>
        <taxon>Pseudomonadati</taxon>
        <taxon>Pseudomonadota</taxon>
        <taxon>Betaproteobacteria</taxon>
        <taxon>Burkholderiales</taxon>
        <taxon>Sphaerotilaceae</taxon>
        <taxon>Roseateles</taxon>
    </lineage>
</organism>
<evidence type="ECO:0000256" key="1">
    <source>
        <dbReference type="ARBA" id="ARBA00022679"/>
    </source>
</evidence>
<dbReference type="Proteomes" id="UP001201463">
    <property type="component" value="Unassembled WGS sequence"/>
</dbReference>
<sequence>MALLHRHQIAWLSSDAWQRLLPLDWDDEARACLGCWADHGLPVVVTRQPAGGGDGGISVGLCAPRRWGHRRLALRVQPAEVLYFDEFPRLDRVLAQLPPSARAPARALALALQASGTAARVYGSHGWQQLTGLDHVREGSDLDVWAAVASPGQADAAAAAMEAFAAPSRRLDGELVFDGDAAVAWREWLAWRRGQVRSLLVKRLHGASVPAHFLPSAAMEVTA</sequence>
<gene>
    <name evidence="5" type="primary">mdcG</name>
    <name evidence="5" type="ORF">LXT12_24465</name>
</gene>
<keyword evidence="6" id="KW-1185">Reference proteome</keyword>
<evidence type="ECO:0000313" key="6">
    <source>
        <dbReference type="Proteomes" id="UP001201463"/>
    </source>
</evidence>
<dbReference type="InterPro" id="IPR049180">
    <property type="entry name" value="MdcG_C"/>
</dbReference>
<dbReference type="InterPro" id="IPR048903">
    <property type="entry name" value="MdcG_N"/>
</dbReference>
<evidence type="ECO:0000256" key="2">
    <source>
        <dbReference type="ARBA" id="ARBA00022695"/>
    </source>
</evidence>
<dbReference type="EMBL" id="JAJTWT010000016">
    <property type="protein sequence ID" value="MCE4540408.1"/>
    <property type="molecule type" value="Genomic_DNA"/>
</dbReference>
<feature type="domain" description="Phosphoribosyl-dephospho-CoA transferase MdcG N-terminal" evidence="4">
    <location>
        <begin position="5"/>
        <end position="82"/>
    </location>
</feature>
<evidence type="ECO:0000313" key="5">
    <source>
        <dbReference type="EMBL" id="MCE4540408.1"/>
    </source>
</evidence>
<dbReference type="RefSeq" id="WP_233394921.1">
    <property type="nucleotide sequence ID" value="NZ_JAJTWT010000016.1"/>
</dbReference>
<comment type="caution">
    <text evidence="5">The sequence shown here is derived from an EMBL/GenBank/DDBJ whole genome shotgun (WGS) entry which is preliminary data.</text>
</comment>
<name>A0ABS8XMU4_9BURK</name>
<keyword evidence="2" id="KW-0548">Nucleotidyltransferase</keyword>
<dbReference type="Pfam" id="PF10620">
    <property type="entry name" value="MdcG"/>
    <property type="match status" value="1"/>
</dbReference>
<protein>
    <submittedName>
        <fullName evidence="5">Malonate decarboxylase holo-[acyl-carrier-protein] synthase</fullName>
    </submittedName>
</protein>
<evidence type="ECO:0000259" key="4">
    <source>
        <dbReference type="Pfam" id="PF20866"/>
    </source>
</evidence>
<dbReference type="NCBIfam" id="TIGR03135">
    <property type="entry name" value="malonate_mdcG"/>
    <property type="match status" value="1"/>
</dbReference>
<feature type="domain" description="Phosphoribosyl-dephospho-CoA transferase MdcG C-terminal" evidence="3">
    <location>
        <begin position="90"/>
        <end position="208"/>
    </location>
</feature>
<dbReference type="Pfam" id="PF20866">
    <property type="entry name" value="MdcG_N"/>
    <property type="match status" value="1"/>
</dbReference>
<accession>A0ABS8XMU4</accession>
<reference evidence="5 6" key="1">
    <citation type="submission" date="2021-12" db="EMBL/GenBank/DDBJ databases">
        <title>Genome seq of p7.</title>
        <authorList>
            <person name="Seo T."/>
        </authorList>
    </citation>
    <scope>NUCLEOTIDE SEQUENCE [LARGE SCALE GENOMIC DNA]</scope>
    <source>
        <strain evidence="5 6">P7</strain>
    </source>
</reference>
<dbReference type="InterPro" id="IPR017557">
    <property type="entry name" value="Holo-ACP_synthase"/>
</dbReference>
<proteinExistence type="predicted"/>